<organism evidence="1 2">
    <name type="scientific">Ceratodon purpureus</name>
    <name type="common">Fire moss</name>
    <name type="synonym">Dicranum purpureum</name>
    <dbReference type="NCBI Taxonomy" id="3225"/>
    <lineage>
        <taxon>Eukaryota</taxon>
        <taxon>Viridiplantae</taxon>
        <taxon>Streptophyta</taxon>
        <taxon>Embryophyta</taxon>
        <taxon>Bryophyta</taxon>
        <taxon>Bryophytina</taxon>
        <taxon>Bryopsida</taxon>
        <taxon>Dicranidae</taxon>
        <taxon>Pseudoditrichales</taxon>
        <taxon>Ditrichaceae</taxon>
        <taxon>Ceratodon</taxon>
    </lineage>
</organism>
<accession>A0A8T0IFY0</accession>
<comment type="caution">
    <text evidence="1">The sequence shown here is derived from an EMBL/GenBank/DDBJ whole genome shotgun (WGS) entry which is preliminary data.</text>
</comment>
<proteinExistence type="predicted"/>
<dbReference type="AlphaFoldDB" id="A0A8T0IFY0"/>
<sequence>MTVDAPLITIQHTTSYVCGMLSLLDPIQIQLSNFVASIYVHAPHDQTAPQDHHLRTFMKEFRQPTTREPCCAECGATEQEIMSGGAPDHTEHRKAASMDTPGHGGAILLALGRQLDAHLSSLEQFQGATETLTLHCTNMVLEIANLLEVIHQYKVSHAQVLADAELLRRIIGDFALFVHAKGFASN</sequence>
<name>A0A8T0IFY0_CERPU</name>
<evidence type="ECO:0000313" key="2">
    <source>
        <dbReference type="Proteomes" id="UP000822688"/>
    </source>
</evidence>
<protein>
    <submittedName>
        <fullName evidence="1">Uncharacterized protein</fullName>
    </submittedName>
</protein>
<dbReference type="EMBL" id="CM026423">
    <property type="protein sequence ID" value="KAG0581786.1"/>
    <property type="molecule type" value="Genomic_DNA"/>
</dbReference>
<reference evidence="1" key="1">
    <citation type="submission" date="2020-06" db="EMBL/GenBank/DDBJ databases">
        <title>WGS assembly of Ceratodon purpureus strain R40.</title>
        <authorList>
            <person name="Carey S.B."/>
            <person name="Jenkins J."/>
            <person name="Shu S."/>
            <person name="Lovell J.T."/>
            <person name="Sreedasyam A."/>
            <person name="Maumus F."/>
            <person name="Tiley G.P."/>
            <person name="Fernandez-Pozo N."/>
            <person name="Barry K."/>
            <person name="Chen C."/>
            <person name="Wang M."/>
            <person name="Lipzen A."/>
            <person name="Daum C."/>
            <person name="Saski C.A."/>
            <person name="Payton A.C."/>
            <person name="Mcbreen J.C."/>
            <person name="Conrad R.E."/>
            <person name="Kollar L.M."/>
            <person name="Olsson S."/>
            <person name="Huttunen S."/>
            <person name="Landis J.B."/>
            <person name="Wickett N.J."/>
            <person name="Johnson M.G."/>
            <person name="Rensing S.A."/>
            <person name="Grimwood J."/>
            <person name="Schmutz J."/>
            <person name="Mcdaniel S.F."/>
        </authorList>
    </citation>
    <scope>NUCLEOTIDE SEQUENCE</scope>
    <source>
        <strain evidence="1">R40</strain>
    </source>
</reference>
<gene>
    <name evidence="1" type="ORF">KC19_3G009200</name>
</gene>
<evidence type="ECO:0000313" key="1">
    <source>
        <dbReference type="EMBL" id="KAG0581786.1"/>
    </source>
</evidence>
<dbReference type="Proteomes" id="UP000822688">
    <property type="component" value="Chromosome 3"/>
</dbReference>
<keyword evidence="2" id="KW-1185">Reference proteome</keyword>